<proteinExistence type="predicted"/>
<gene>
    <name evidence="1" type="ORF">GCM10010251_39960</name>
</gene>
<reference evidence="1" key="2">
    <citation type="submission" date="2020-09" db="EMBL/GenBank/DDBJ databases">
        <authorList>
            <person name="Sun Q."/>
            <person name="Ohkuma M."/>
        </authorList>
    </citation>
    <scope>NUCLEOTIDE SEQUENCE</scope>
    <source>
        <strain evidence="1">JCM 4346</strain>
    </source>
</reference>
<evidence type="ECO:0000313" key="2">
    <source>
        <dbReference type="Proteomes" id="UP000658320"/>
    </source>
</evidence>
<organism evidence="1 2">
    <name type="scientific">Streptomyces aurantiogriseus</name>
    <dbReference type="NCBI Taxonomy" id="66870"/>
    <lineage>
        <taxon>Bacteria</taxon>
        <taxon>Bacillati</taxon>
        <taxon>Actinomycetota</taxon>
        <taxon>Actinomycetes</taxon>
        <taxon>Kitasatosporales</taxon>
        <taxon>Streptomycetaceae</taxon>
        <taxon>Streptomyces</taxon>
    </lineage>
</organism>
<keyword evidence="2" id="KW-1185">Reference proteome</keyword>
<sequence length="232" mass="26438">MTAVPLSGAAEMVAESLGLSSENVSGSAVVLRSEGMRVSVTISRVKRESPLLSWTVFIEDEDFLPEMQKYGGVGVEIWRPDRVQEGDLESLHNRYLYPWPKNRASLGSALLEDLGEFGRPALRFVRDKKDLGRLLMAVEDVHRGKVWARLSSGDEPSRLVKAFLIARKSRYKDVEREAWAKLREVGERDISWEPDTPFLFRQSLADWARQYAKKTDVPLEDLVRLKRHRVGT</sequence>
<comment type="caution">
    <text evidence="1">The sequence shown here is derived from an EMBL/GenBank/DDBJ whole genome shotgun (WGS) entry which is preliminary data.</text>
</comment>
<evidence type="ECO:0000313" key="1">
    <source>
        <dbReference type="EMBL" id="GGR19781.1"/>
    </source>
</evidence>
<dbReference type="Proteomes" id="UP000658320">
    <property type="component" value="Unassembled WGS sequence"/>
</dbReference>
<accession>A0A918CG74</accession>
<dbReference type="EMBL" id="BMSX01000008">
    <property type="protein sequence ID" value="GGR19781.1"/>
    <property type="molecule type" value="Genomic_DNA"/>
</dbReference>
<reference evidence="1" key="1">
    <citation type="journal article" date="2014" name="Int. J. Syst. Evol. Microbiol.">
        <title>Complete genome sequence of Corynebacterium casei LMG S-19264T (=DSM 44701T), isolated from a smear-ripened cheese.</title>
        <authorList>
            <consortium name="US DOE Joint Genome Institute (JGI-PGF)"/>
            <person name="Walter F."/>
            <person name="Albersmeier A."/>
            <person name="Kalinowski J."/>
            <person name="Ruckert C."/>
        </authorList>
    </citation>
    <scope>NUCLEOTIDE SEQUENCE</scope>
    <source>
        <strain evidence="1">JCM 4346</strain>
    </source>
</reference>
<dbReference type="RefSeq" id="WP_189938295.1">
    <property type="nucleotide sequence ID" value="NZ_BMSX01000008.1"/>
</dbReference>
<dbReference type="AlphaFoldDB" id="A0A918CG74"/>
<name>A0A918CG74_9ACTN</name>
<protein>
    <submittedName>
        <fullName evidence="1">Uncharacterized protein</fullName>
    </submittedName>
</protein>